<sequence>MVSGSWMDQLSIWQAGHGRPSSPYGEWVVTVSARNGWEVLVSPFPVPSFVSQELFVEEIGSSNSRTCHVIGQIVVVSHIEAVSVNGKDTQKITVELCNHEDLKLKQLYKKSWKLETKSPWMKVIGFIRLSRNRYHIEMTNSLISKIQPKTYCNYYYFANFHLYGALVGVGELQACQDEHVAYGDMTIEFYHLWNSAVAVVASIMQKNIEGISKILIQPEIQKFKHSGR</sequence>
<evidence type="ECO:0008006" key="3">
    <source>
        <dbReference type="Google" id="ProtNLM"/>
    </source>
</evidence>
<accession>A0ABQ8ALM6</accession>
<evidence type="ECO:0000313" key="1">
    <source>
        <dbReference type="EMBL" id="KAH0893016.1"/>
    </source>
</evidence>
<dbReference type="Proteomes" id="UP000824890">
    <property type="component" value="Unassembled WGS sequence"/>
</dbReference>
<name>A0ABQ8ALM6_BRANA</name>
<organism evidence="1 2">
    <name type="scientific">Brassica napus</name>
    <name type="common">Rape</name>
    <dbReference type="NCBI Taxonomy" id="3708"/>
    <lineage>
        <taxon>Eukaryota</taxon>
        <taxon>Viridiplantae</taxon>
        <taxon>Streptophyta</taxon>
        <taxon>Embryophyta</taxon>
        <taxon>Tracheophyta</taxon>
        <taxon>Spermatophyta</taxon>
        <taxon>Magnoliopsida</taxon>
        <taxon>eudicotyledons</taxon>
        <taxon>Gunneridae</taxon>
        <taxon>Pentapetalae</taxon>
        <taxon>rosids</taxon>
        <taxon>malvids</taxon>
        <taxon>Brassicales</taxon>
        <taxon>Brassicaceae</taxon>
        <taxon>Brassiceae</taxon>
        <taxon>Brassica</taxon>
    </lineage>
</organism>
<dbReference type="EMBL" id="JAGKQM010000013">
    <property type="protein sequence ID" value="KAH0893016.1"/>
    <property type="molecule type" value="Genomic_DNA"/>
</dbReference>
<protein>
    <recommendedName>
        <fullName evidence="3">CST complex subunit CTC1</fullName>
    </recommendedName>
</protein>
<gene>
    <name evidence="1" type="ORF">HID58_055445</name>
</gene>
<comment type="caution">
    <text evidence="1">The sequence shown here is derived from an EMBL/GenBank/DDBJ whole genome shotgun (WGS) entry which is preliminary data.</text>
</comment>
<keyword evidence="2" id="KW-1185">Reference proteome</keyword>
<feature type="non-terminal residue" evidence="1">
    <location>
        <position position="228"/>
    </location>
</feature>
<reference evidence="1 2" key="1">
    <citation type="submission" date="2021-05" db="EMBL/GenBank/DDBJ databases">
        <title>Genome Assembly of Synthetic Allotetraploid Brassica napus Reveals Homoeologous Exchanges between Subgenomes.</title>
        <authorList>
            <person name="Davis J.T."/>
        </authorList>
    </citation>
    <scope>NUCLEOTIDE SEQUENCE [LARGE SCALE GENOMIC DNA]</scope>
    <source>
        <strain evidence="2">cv. Da-Ae</strain>
        <tissue evidence="1">Seedling</tissue>
    </source>
</reference>
<evidence type="ECO:0000313" key="2">
    <source>
        <dbReference type="Proteomes" id="UP000824890"/>
    </source>
</evidence>
<proteinExistence type="predicted"/>